<keyword evidence="11" id="KW-1185">Reference proteome</keyword>
<feature type="signal peptide" evidence="7">
    <location>
        <begin position="1"/>
        <end position="17"/>
    </location>
</feature>
<evidence type="ECO:0000259" key="8">
    <source>
        <dbReference type="PROSITE" id="PS50066"/>
    </source>
</evidence>
<dbReference type="EnsemblPlants" id="PNT71904">
    <property type="protein sequence ID" value="PNT71904"/>
    <property type="gene ID" value="BRADI_2g37111v3"/>
</dbReference>
<feature type="chain" id="PRO_5033311645" description="MADS-box domain-containing protein" evidence="7">
    <location>
        <begin position="18"/>
        <end position="389"/>
    </location>
</feature>
<dbReference type="EMBL" id="CM000881">
    <property type="protein sequence ID" value="PNT71904.1"/>
    <property type="molecule type" value="Genomic_DNA"/>
</dbReference>
<evidence type="ECO:0000313" key="9">
    <source>
        <dbReference type="EMBL" id="PNT71904.1"/>
    </source>
</evidence>
<dbReference type="PROSITE" id="PS50066">
    <property type="entry name" value="MADS_BOX_2"/>
    <property type="match status" value="1"/>
</dbReference>
<keyword evidence="7" id="KW-0732">Signal</keyword>
<dbReference type="GO" id="GO:0046983">
    <property type="term" value="F:protein dimerization activity"/>
    <property type="evidence" value="ECO:0007669"/>
    <property type="project" value="InterPro"/>
</dbReference>
<dbReference type="InterPro" id="IPR036879">
    <property type="entry name" value="TF_MADSbox_sf"/>
</dbReference>
<reference evidence="9" key="2">
    <citation type="submission" date="2017-06" db="EMBL/GenBank/DDBJ databases">
        <title>WGS assembly of Brachypodium distachyon.</title>
        <authorList>
            <consortium name="The International Brachypodium Initiative"/>
            <person name="Lucas S."/>
            <person name="Harmon-Smith M."/>
            <person name="Lail K."/>
            <person name="Tice H."/>
            <person name="Grimwood J."/>
            <person name="Bruce D."/>
            <person name="Barry K."/>
            <person name="Shu S."/>
            <person name="Lindquist E."/>
            <person name="Wang M."/>
            <person name="Pitluck S."/>
            <person name="Vogel J.P."/>
            <person name="Garvin D.F."/>
            <person name="Mockler T.C."/>
            <person name="Schmutz J."/>
            <person name="Rokhsar D."/>
            <person name="Bevan M.W."/>
        </authorList>
    </citation>
    <scope>NUCLEOTIDE SEQUENCE</scope>
    <source>
        <strain evidence="9">Bd21</strain>
    </source>
</reference>
<evidence type="ECO:0000256" key="1">
    <source>
        <dbReference type="ARBA" id="ARBA00004123"/>
    </source>
</evidence>
<dbReference type="SUPFAM" id="SSF55455">
    <property type="entry name" value="SRF-like"/>
    <property type="match status" value="1"/>
</dbReference>
<keyword evidence="2" id="KW-0805">Transcription regulation</keyword>
<keyword evidence="4" id="KW-0804">Transcription</keyword>
<dbReference type="GO" id="GO:0006357">
    <property type="term" value="P:regulation of transcription by RNA polymerase II"/>
    <property type="evidence" value="ECO:0000318"/>
    <property type="project" value="GO_Central"/>
</dbReference>
<sequence length="389" mass="41733">MSSRATWFWSTIGVAAALVTLAVTLEEGAENNGEKNRGNGHGIAVARSGHAHCYGSDDDVEIVGVPHASELSVLCGAELAAIIFSPGGKAFSFGSPSSTSSSTASSPPSSPTTTTPLLLLLAAEQVRLLRLRRATAVAVEALVELNRAYGELRAMMEQEKLRKTRGGGDEEGARGGQVPHHCLLDADPAELSEAKLVEFKAALMEVKHAVDLNANDMLRETLATAACNMAPTPPPLAMPMPRLRGSANTVYVVGGSSSGNNNGGFTNSVYEVSGFSSGNSNNGGGLAMEEMMQMDNMLQQVDLMGHTFLRRCREWAKSLLSRRPQNFRRHRERASFLRSRITWTLHRKTSALTAASSSPTVASSAHHPAEEEEEEEEEEEKKKKSICLS</sequence>
<accession>A0A2K2DC86</accession>
<dbReference type="GO" id="GO:0005634">
    <property type="term" value="C:nucleus"/>
    <property type="evidence" value="ECO:0007669"/>
    <property type="project" value="UniProtKB-SubCell"/>
</dbReference>
<protein>
    <recommendedName>
        <fullName evidence="8">MADS-box domain-containing protein</fullName>
    </recommendedName>
</protein>
<reference evidence="10" key="3">
    <citation type="submission" date="2018-08" db="UniProtKB">
        <authorList>
            <consortium name="EnsemblPlants"/>
        </authorList>
    </citation>
    <scope>IDENTIFICATION</scope>
    <source>
        <strain evidence="10">cv. Bd21</strain>
    </source>
</reference>
<evidence type="ECO:0000256" key="6">
    <source>
        <dbReference type="SAM" id="MobiDB-lite"/>
    </source>
</evidence>
<feature type="region of interest" description="Disordered" evidence="6">
    <location>
        <begin position="351"/>
        <end position="389"/>
    </location>
</feature>
<comment type="subcellular location">
    <subcellularLocation>
        <location evidence="1">Nucleus</location>
    </subcellularLocation>
</comment>
<evidence type="ECO:0000256" key="5">
    <source>
        <dbReference type="ARBA" id="ARBA00023242"/>
    </source>
</evidence>
<evidence type="ECO:0000313" key="11">
    <source>
        <dbReference type="Proteomes" id="UP000008810"/>
    </source>
</evidence>
<proteinExistence type="predicted"/>
<keyword evidence="3" id="KW-0238">DNA-binding</keyword>
<dbReference type="Gramene" id="PNT71904">
    <property type="protein sequence ID" value="PNT71904"/>
    <property type="gene ID" value="BRADI_2g37111v3"/>
</dbReference>
<feature type="compositionally biased region" description="Low complexity" evidence="6">
    <location>
        <begin position="95"/>
        <end position="113"/>
    </location>
</feature>
<dbReference type="InterPro" id="IPR002100">
    <property type="entry name" value="TF_MADSbox"/>
</dbReference>
<feature type="compositionally biased region" description="Acidic residues" evidence="6">
    <location>
        <begin position="370"/>
        <end position="379"/>
    </location>
</feature>
<organism evidence="9">
    <name type="scientific">Brachypodium distachyon</name>
    <name type="common">Purple false brome</name>
    <name type="synonym">Trachynia distachya</name>
    <dbReference type="NCBI Taxonomy" id="15368"/>
    <lineage>
        <taxon>Eukaryota</taxon>
        <taxon>Viridiplantae</taxon>
        <taxon>Streptophyta</taxon>
        <taxon>Embryophyta</taxon>
        <taxon>Tracheophyta</taxon>
        <taxon>Spermatophyta</taxon>
        <taxon>Magnoliopsida</taxon>
        <taxon>Liliopsida</taxon>
        <taxon>Poales</taxon>
        <taxon>Poaceae</taxon>
        <taxon>BOP clade</taxon>
        <taxon>Pooideae</taxon>
        <taxon>Stipodae</taxon>
        <taxon>Brachypodieae</taxon>
        <taxon>Brachypodium</taxon>
    </lineage>
</organism>
<feature type="compositionally biased region" description="Low complexity" evidence="6">
    <location>
        <begin position="351"/>
        <end position="366"/>
    </location>
</feature>
<dbReference type="Proteomes" id="UP000008810">
    <property type="component" value="Chromosome 2"/>
</dbReference>
<evidence type="ECO:0000256" key="2">
    <source>
        <dbReference type="ARBA" id="ARBA00023015"/>
    </source>
</evidence>
<dbReference type="GO" id="GO:0000981">
    <property type="term" value="F:DNA-binding transcription factor activity, RNA polymerase II-specific"/>
    <property type="evidence" value="ECO:0000318"/>
    <property type="project" value="GO_Central"/>
</dbReference>
<dbReference type="InParanoid" id="A0A2K2DC86"/>
<dbReference type="GO" id="GO:0000978">
    <property type="term" value="F:RNA polymerase II cis-regulatory region sequence-specific DNA binding"/>
    <property type="evidence" value="ECO:0000318"/>
    <property type="project" value="GO_Central"/>
</dbReference>
<gene>
    <name evidence="9" type="ORF">BRADI_2g37111v3</name>
</gene>
<dbReference type="Pfam" id="PF00319">
    <property type="entry name" value="SRF-TF"/>
    <property type="match status" value="1"/>
</dbReference>
<evidence type="ECO:0000313" key="10">
    <source>
        <dbReference type="EnsemblPlants" id="PNT71904"/>
    </source>
</evidence>
<evidence type="ECO:0000256" key="7">
    <source>
        <dbReference type="SAM" id="SignalP"/>
    </source>
</evidence>
<feature type="region of interest" description="Disordered" evidence="6">
    <location>
        <begin position="94"/>
        <end position="113"/>
    </location>
</feature>
<keyword evidence="5" id="KW-0539">Nucleus</keyword>
<name>A0A2K2DC86_BRADI</name>
<evidence type="ECO:0000256" key="4">
    <source>
        <dbReference type="ARBA" id="ARBA00023163"/>
    </source>
</evidence>
<dbReference type="Gene3D" id="3.40.1810.10">
    <property type="entry name" value="Transcription factor, MADS-box"/>
    <property type="match status" value="1"/>
</dbReference>
<reference evidence="9 10" key="1">
    <citation type="journal article" date="2010" name="Nature">
        <title>Genome sequencing and analysis of the model grass Brachypodium distachyon.</title>
        <authorList>
            <consortium name="International Brachypodium Initiative"/>
        </authorList>
    </citation>
    <scope>NUCLEOTIDE SEQUENCE [LARGE SCALE GENOMIC DNA]</scope>
    <source>
        <strain evidence="9 10">Bd21</strain>
    </source>
</reference>
<dbReference type="AlphaFoldDB" id="A0A2K2DC86"/>
<feature type="domain" description="MADS-box" evidence="8">
    <location>
        <begin position="68"/>
        <end position="97"/>
    </location>
</feature>
<evidence type="ECO:0000256" key="3">
    <source>
        <dbReference type="ARBA" id="ARBA00023125"/>
    </source>
</evidence>